<keyword evidence="1" id="KW-0472">Membrane</keyword>
<proteinExistence type="predicted"/>
<name>A0AAQ0EL07_9CHLA</name>
<feature type="transmembrane region" description="Helical" evidence="1">
    <location>
        <begin position="12"/>
        <end position="33"/>
    </location>
</feature>
<dbReference type="Proteomes" id="UP000825134">
    <property type="component" value="Chromosome"/>
</dbReference>
<dbReference type="RefSeq" id="WP_219664353.1">
    <property type="nucleotide sequence ID" value="NZ_CP063064.1"/>
</dbReference>
<dbReference type="AlphaFoldDB" id="A0AAQ0EL07"/>
<keyword evidence="1" id="KW-1133">Transmembrane helix</keyword>
<evidence type="ECO:0000313" key="2">
    <source>
        <dbReference type="EMBL" id="QYC74265.1"/>
    </source>
</evidence>
<evidence type="ECO:0000256" key="1">
    <source>
        <dbReference type="SAM" id="Phobius"/>
    </source>
</evidence>
<reference evidence="2" key="1">
    <citation type="journal article" date="2021" name="Front. Microbiol.">
        <title>Generation of Tetracycline and Rifamycin Resistant Chlamydia Suis Recombinants.</title>
        <authorList>
            <person name="Marti H."/>
            <person name="Bommana S."/>
            <person name="Read T.D."/>
            <person name="Pesch T."/>
            <person name="Prahauser B."/>
            <person name="Dean D."/>
            <person name="Borel N."/>
        </authorList>
    </citation>
    <scope>NUCLEOTIDE SEQUENCE</scope>
    <source>
        <strain evidence="2">208.1</strain>
    </source>
</reference>
<accession>A0AAQ0EL07</accession>
<dbReference type="NCBIfam" id="TIGR03076">
    <property type="entry name" value="near_not_gcvH"/>
    <property type="match status" value="1"/>
</dbReference>
<keyword evidence="1" id="KW-0812">Transmembrane</keyword>
<organism evidence="2 3">
    <name type="scientific">Chlamydia suis</name>
    <dbReference type="NCBI Taxonomy" id="83559"/>
    <lineage>
        <taxon>Bacteria</taxon>
        <taxon>Pseudomonadati</taxon>
        <taxon>Chlamydiota</taxon>
        <taxon>Chlamydiia</taxon>
        <taxon>Chlamydiales</taxon>
        <taxon>Chlamydiaceae</taxon>
        <taxon>Chlamydia/Chlamydophila group</taxon>
        <taxon>Chlamydia</taxon>
    </lineage>
</organism>
<dbReference type="InterPro" id="IPR017513">
    <property type="entry name" value="CHP03076_Gly-cleavage"/>
</dbReference>
<protein>
    <submittedName>
        <fullName evidence="2">Uncharacterized protein</fullName>
    </submittedName>
</protein>
<evidence type="ECO:0000313" key="3">
    <source>
        <dbReference type="Proteomes" id="UP000825134"/>
    </source>
</evidence>
<gene>
    <name evidence="2" type="ORF">INQ84_04120</name>
</gene>
<sequence length="689" mass="80027">MLAFFNKHQKKFIGLVITGICLSGFGVGVGQTVKTRNLGSSNTVFRTPSGRKYSEKEFRLLKRFLSNEAYPFTGNPREWNFLNEGMLTERFLTNKLGESLFLDVYKSGFPAFDKERVYEGYRRFDAPFISADEVWKSSAPQLRDAFHVFQRLENPVSSEGFAARVRLFLEEKKFPHYVLRQLLEYRRQMFHLPIDNSLSQGRDLRLFGYRNVKDWFGDRYVSAVTEAVLRFIDEQKKNIGMPSLKEARQDFYDKARQAFARLSKHAEFHLTFDQLVASFYSFMGVEETEFLRMYREILLYKKAILALEGAVAFDYYPLQKFFSMGKDSVSVEMFHLPDSLVFKDKEDLEAFETYLSLVTAPSDHVLDIPTKFLPVEKVKHKAECLVGKRFSIFYRSVKLSELEKYVPMAQVYLWYQNPENFEEILAEFPELETCTSLRDILNLKPAVVEKAHAYVRKAILRADSDMIQSELAKQEQKAGELFLSVGQEPLLPGIQNGVRLANILMQQDVIDNYSQDNEHFYFITVRNRPSREEVLPYKEVIRKGLKKTLLEHYKAEERISRVLAYLQEAFPNCSGKDLYQRRLVQFVQSFQSGKLSQGDLFGGLERTIKTFSRGDQGTPQEFEDMLSQKEGQVSDVLFDSDRGPFYYAFISKIYCDYPTSLDKLLFAKRHLNEEILGPYLAEVFSQAAN</sequence>
<dbReference type="EMBL" id="CP063185">
    <property type="protein sequence ID" value="QYC74265.1"/>
    <property type="molecule type" value="Genomic_DNA"/>
</dbReference>